<dbReference type="SUPFAM" id="SSF53850">
    <property type="entry name" value="Periplasmic binding protein-like II"/>
    <property type="match status" value="1"/>
</dbReference>
<dbReference type="RefSeq" id="WP_045443394.1">
    <property type="nucleotide sequence ID" value="NZ_BBIO01000003.1"/>
</dbReference>
<dbReference type="Proteomes" id="UP000028702">
    <property type="component" value="Unassembled WGS sequence"/>
</dbReference>
<evidence type="ECO:0000256" key="4">
    <source>
        <dbReference type="ARBA" id="ARBA00023163"/>
    </source>
</evidence>
<keyword evidence="7" id="KW-1185">Reference proteome</keyword>
<dbReference type="PROSITE" id="PS50931">
    <property type="entry name" value="HTH_LYSR"/>
    <property type="match status" value="1"/>
</dbReference>
<dbReference type="Pfam" id="PF03466">
    <property type="entry name" value="LysR_substrate"/>
    <property type="match status" value="1"/>
</dbReference>
<dbReference type="InterPro" id="IPR000847">
    <property type="entry name" value="LysR_HTH_N"/>
</dbReference>
<evidence type="ECO:0000313" key="7">
    <source>
        <dbReference type="Proteomes" id="UP000028702"/>
    </source>
</evidence>
<dbReference type="eggNOG" id="COG0583">
    <property type="taxonomic scope" value="Bacteria"/>
</dbReference>
<dbReference type="AlphaFoldDB" id="A0A081B8I1"/>
<dbReference type="STRING" id="1333998.M2A_0848"/>
<evidence type="ECO:0000259" key="5">
    <source>
        <dbReference type="PROSITE" id="PS50931"/>
    </source>
</evidence>
<evidence type="ECO:0000256" key="2">
    <source>
        <dbReference type="ARBA" id="ARBA00023015"/>
    </source>
</evidence>
<keyword evidence="2" id="KW-0805">Transcription regulation</keyword>
<dbReference type="FunFam" id="1.10.10.10:FF:000001">
    <property type="entry name" value="LysR family transcriptional regulator"/>
    <property type="match status" value="1"/>
</dbReference>
<gene>
    <name evidence="6" type="ORF">M2A_0848</name>
</gene>
<dbReference type="PANTHER" id="PTHR30126:SF98">
    <property type="entry name" value="HTH-TYPE TRANSCRIPTIONAL ACTIVATOR BAUR"/>
    <property type="match status" value="1"/>
</dbReference>
<dbReference type="InterPro" id="IPR005119">
    <property type="entry name" value="LysR_subst-bd"/>
</dbReference>
<reference evidence="6 7" key="1">
    <citation type="submission" date="2014-07" db="EMBL/GenBank/DDBJ databases">
        <title>Tepidicaulis marinum gen. nov., sp. nov., a novel marine bacterium denitrifying nitrate to nitrous oxide strictly under microaerobic conditions.</title>
        <authorList>
            <person name="Takeuchi M."/>
            <person name="Yamagishi T."/>
            <person name="Kamagata Y."/>
            <person name="Oshima K."/>
            <person name="Hattori M."/>
            <person name="Katayama T."/>
            <person name="Hanada S."/>
            <person name="Tamaki H."/>
            <person name="Marumo K."/>
            <person name="Maeda H."/>
            <person name="Nedachi M."/>
            <person name="Iwasaki W."/>
            <person name="Suwa Y."/>
            <person name="Sakata S."/>
        </authorList>
    </citation>
    <scope>NUCLEOTIDE SEQUENCE [LARGE SCALE GENOMIC DNA]</scope>
    <source>
        <strain evidence="6 7">MA2</strain>
    </source>
</reference>
<sequence>MNELNFHHLRYFWAVAHDGNLTRTAERLNVSQSALSIQIKQLEERLGHALFERRGRQLALTEAGRLALDHADAIFSAGEELLANLRASGRSRQALRVGALATLSRNFQIAFLKPVLGRSDVEVILRSGTAAELLRGLEALNLDVVLLTQPPARDAITPFVSHRLAQQRISLVGRAELVGRRSKGKLRELLASEPVLLPTADSSVRTDFNALMERWNIQPQIAAEVDDMAMLRLLTREGVGLGVIPPIVVKDELASGFLKEAGSLPGIAENFYAVTMERKFPNPLVRDLVSAKLSQI</sequence>
<dbReference type="InterPro" id="IPR036390">
    <property type="entry name" value="WH_DNA-bd_sf"/>
</dbReference>
<organism evidence="6 7">
    <name type="scientific">Tepidicaulis marinus</name>
    <dbReference type="NCBI Taxonomy" id="1333998"/>
    <lineage>
        <taxon>Bacteria</taxon>
        <taxon>Pseudomonadati</taxon>
        <taxon>Pseudomonadota</taxon>
        <taxon>Alphaproteobacteria</taxon>
        <taxon>Hyphomicrobiales</taxon>
        <taxon>Parvibaculaceae</taxon>
        <taxon>Tepidicaulis</taxon>
    </lineage>
</organism>
<dbReference type="EMBL" id="BBIO01000003">
    <property type="protein sequence ID" value="GAK44349.1"/>
    <property type="molecule type" value="Genomic_DNA"/>
</dbReference>
<dbReference type="PRINTS" id="PR00039">
    <property type="entry name" value="HTHLYSR"/>
</dbReference>
<name>A0A081B8I1_9HYPH</name>
<dbReference type="GO" id="GO:0003700">
    <property type="term" value="F:DNA-binding transcription factor activity"/>
    <property type="evidence" value="ECO:0007669"/>
    <property type="project" value="InterPro"/>
</dbReference>
<dbReference type="Pfam" id="PF00126">
    <property type="entry name" value="HTH_1"/>
    <property type="match status" value="1"/>
</dbReference>
<dbReference type="InterPro" id="IPR036388">
    <property type="entry name" value="WH-like_DNA-bd_sf"/>
</dbReference>
<evidence type="ECO:0000313" key="6">
    <source>
        <dbReference type="EMBL" id="GAK44349.1"/>
    </source>
</evidence>
<keyword evidence="3" id="KW-0238">DNA-binding</keyword>
<protein>
    <submittedName>
        <fullName evidence="6">LysR family transcriptional regulator</fullName>
    </submittedName>
</protein>
<feature type="domain" description="HTH lysR-type" evidence="5">
    <location>
        <begin position="4"/>
        <end position="61"/>
    </location>
</feature>
<comment type="similarity">
    <text evidence="1">Belongs to the LysR transcriptional regulatory family.</text>
</comment>
<dbReference type="PANTHER" id="PTHR30126">
    <property type="entry name" value="HTH-TYPE TRANSCRIPTIONAL REGULATOR"/>
    <property type="match status" value="1"/>
</dbReference>
<keyword evidence="4" id="KW-0804">Transcription</keyword>
<dbReference type="SUPFAM" id="SSF46785">
    <property type="entry name" value="Winged helix' DNA-binding domain"/>
    <property type="match status" value="1"/>
</dbReference>
<proteinExistence type="inferred from homology"/>
<dbReference type="GO" id="GO:0000976">
    <property type="term" value="F:transcription cis-regulatory region binding"/>
    <property type="evidence" value="ECO:0007669"/>
    <property type="project" value="TreeGrafter"/>
</dbReference>
<comment type="caution">
    <text evidence="6">The sequence shown here is derived from an EMBL/GenBank/DDBJ whole genome shotgun (WGS) entry which is preliminary data.</text>
</comment>
<accession>A0A081B8I1</accession>
<evidence type="ECO:0000256" key="3">
    <source>
        <dbReference type="ARBA" id="ARBA00023125"/>
    </source>
</evidence>
<evidence type="ECO:0000256" key="1">
    <source>
        <dbReference type="ARBA" id="ARBA00009437"/>
    </source>
</evidence>
<dbReference type="Gene3D" id="3.40.190.10">
    <property type="entry name" value="Periplasmic binding protein-like II"/>
    <property type="match status" value="2"/>
</dbReference>
<dbReference type="Gene3D" id="1.10.10.10">
    <property type="entry name" value="Winged helix-like DNA-binding domain superfamily/Winged helix DNA-binding domain"/>
    <property type="match status" value="1"/>
</dbReference>